<dbReference type="EMBL" id="JBHLSV010000005">
    <property type="protein sequence ID" value="MFC0673374.1"/>
    <property type="molecule type" value="Genomic_DNA"/>
</dbReference>
<evidence type="ECO:0000313" key="1">
    <source>
        <dbReference type="EMBL" id="MFC0673374.1"/>
    </source>
</evidence>
<keyword evidence="2" id="KW-1185">Reference proteome</keyword>
<organism evidence="1 2">
    <name type="scientific">Brachybacterium hainanense</name>
    <dbReference type="NCBI Taxonomy" id="1541174"/>
    <lineage>
        <taxon>Bacteria</taxon>
        <taxon>Bacillati</taxon>
        <taxon>Actinomycetota</taxon>
        <taxon>Actinomycetes</taxon>
        <taxon>Micrococcales</taxon>
        <taxon>Dermabacteraceae</taxon>
        <taxon>Brachybacterium</taxon>
    </lineage>
</organism>
<sequence>MDYTDIPIQECLQGPEAAMLLFALDRVHRQFAWKSGGLDARQLYAKHPPSGVSIAGTLVHLAKVEEMWTASAAGREPGPPARGDRPWESYDAEWTDALDASPQELYELWYGTIARCRAEWAGLVADGGLDVACTDDPGWVVSRRRRLVDILEENLLHTGQTSIIREAIDGLVGNDPP</sequence>
<name>A0ABV6R9Z4_9MICO</name>
<protein>
    <submittedName>
        <fullName evidence="1">DUF664 domain-containing protein</fullName>
    </submittedName>
</protein>
<comment type="caution">
    <text evidence="1">The sequence shown here is derived from an EMBL/GenBank/DDBJ whole genome shotgun (WGS) entry which is preliminary data.</text>
</comment>
<dbReference type="InterPro" id="IPR034660">
    <property type="entry name" value="DinB/YfiT-like"/>
</dbReference>
<dbReference type="Proteomes" id="UP001589793">
    <property type="component" value="Unassembled WGS sequence"/>
</dbReference>
<dbReference type="Gene3D" id="1.20.120.450">
    <property type="entry name" value="dinb family like domain"/>
    <property type="match status" value="1"/>
</dbReference>
<dbReference type="RefSeq" id="WP_376978895.1">
    <property type="nucleotide sequence ID" value="NZ_JBHLSV010000005.1"/>
</dbReference>
<gene>
    <name evidence="1" type="ORF">ACFFF6_05320</name>
</gene>
<evidence type="ECO:0000313" key="2">
    <source>
        <dbReference type="Proteomes" id="UP001589793"/>
    </source>
</evidence>
<dbReference type="Pfam" id="PF04978">
    <property type="entry name" value="MST"/>
    <property type="match status" value="1"/>
</dbReference>
<proteinExistence type="predicted"/>
<dbReference type="InterPro" id="IPR007061">
    <property type="entry name" value="MST-like"/>
</dbReference>
<reference evidence="1 2" key="1">
    <citation type="submission" date="2024-09" db="EMBL/GenBank/DDBJ databases">
        <authorList>
            <person name="Sun Q."/>
            <person name="Mori K."/>
        </authorList>
    </citation>
    <scope>NUCLEOTIDE SEQUENCE [LARGE SCALE GENOMIC DNA]</scope>
    <source>
        <strain evidence="1 2">CICC 10874</strain>
    </source>
</reference>
<dbReference type="SUPFAM" id="SSF109854">
    <property type="entry name" value="DinB/YfiT-like putative metalloenzymes"/>
    <property type="match status" value="1"/>
</dbReference>
<accession>A0ABV6R9Z4</accession>